<keyword evidence="4" id="KW-1185">Reference proteome</keyword>
<feature type="transmembrane region" description="Helical" evidence="1">
    <location>
        <begin position="346"/>
        <end position="367"/>
    </location>
</feature>
<keyword evidence="1" id="KW-0472">Membrane</keyword>
<dbReference type="InterPro" id="IPR036291">
    <property type="entry name" value="NAD(P)-bd_dom_sf"/>
</dbReference>
<evidence type="ECO:0000259" key="2">
    <source>
        <dbReference type="Pfam" id="PF01370"/>
    </source>
</evidence>
<feature type="domain" description="NAD-dependent epimerase/dehydratase" evidence="2">
    <location>
        <begin position="3"/>
        <end position="162"/>
    </location>
</feature>
<gene>
    <name evidence="3" type="ORF">GCM10010946_28860</name>
</gene>
<evidence type="ECO:0000256" key="1">
    <source>
        <dbReference type="SAM" id="Phobius"/>
    </source>
</evidence>
<organism evidence="3 4">
    <name type="scientific">Undibacterium squillarum</name>
    <dbReference type="NCBI Taxonomy" id="1131567"/>
    <lineage>
        <taxon>Bacteria</taxon>
        <taxon>Pseudomonadati</taxon>
        <taxon>Pseudomonadota</taxon>
        <taxon>Betaproteobacteria</taxon>
        <taxon>Burkholderiales</taxon>
        <taxon>Oxalobacteraceae</taxon>
        <taxon>Undibacterium</taxon>
    </lineage>
</organism>
<feature type="transmembrane region" description="Helical" evidence="1">
    <location>
        <begin position="374"/>
        <end position="394"/>
    </location>
</feature>
<evidence type="ECO:0000313" key="3">
    <source>
        <dbReference type="EMBL" id="GGX48438.1"/>
    </source>
</evidence>
<dbReference type="Pfam" id="PF01370">
    <property type="entry name" value="Epimerase"/>
    <property type="match status" value="1"/>
</dbReference>
<dbReference type="PANTHER" id="PTHR12126:SF11">
    <property type="entry name" value="NADH DEHYDROGENASE [UBIQUINONE] 1 ALPHA SUBCOMPLEX SUBUNIT 9, MITOCHONDRIAL"/>
    <property type="match status" value="1"/>
</dbReference>
<dbReference type="Proteomes" id="UP000653343">
    <property type="component" value="Unassembled WGS sequence"/>
</dbReference>
<dbReference type="RefSeq" id="WP_189357912.1">
    <property type="nucleotide sequence ID" value="NZ_BMYU01000007.1"/>
</dbReference>
<dbReference type="InterPro" id="IPR001509">
    <property type="entry name" value="Epimerase_deHydtase"/>
</dbReference>
<dbReference type="SUPFAM" id="SSF51735">
    <property type="entry name" value="NAD(P)-binding Rossmann-fold domains"/>
    <property type="match status" value="1"/>
</dbReference>
<keyword evidence="1" id="KW-1133">Transmembrane helix</keyword>
<sequence length="422" mass="45474">MRILICGGDGMVGQALSSALTEAGHQIVRGVRHPRLDGDRAIDFRLQLSAADWQALVRDCDVVINAVGILREQQSGDFSAIHSAAPQALFLAAAQQGVQHIIQISALGADQGSTAYFRSKLAADRYLLEQLAPAFPQLRCTVLRPSLIFSERGASSRLLMRLASLPLIAVPHLPDALLQPLHISDLCSAVRNLCEMAQPPALAELGGPQTWTLETLLLAYRNLLHLPAAPVIRLPAGMVAAAARCLEYAPASPLTSDSWHMLKQGNHTVCNQLATLCGHPLRTVASFLPPDSAVAIAARVRENWILPVHRLVLAMIWLITACLSAGLTPLEDSLALLAPLGLQGQIALFALYGAVVLDAAFGIVTLLRPGPRLWLLQAGLIVFYSVVIAVYLPAFWLHPFGPLLKNLAILSLLLHLYSERTS</sequence>
<dbReference type="InterPro" id="IPR025695">
    <property type="entry name" value="DoxX-like"/>
</dbReference>
<dbReference type="Gene3D" id="3.40.50.720">
    <property type="entry name" value="NAD(P)-binding Rossmann-like Domain"/>
    <property type="match status" value="1"/>
</dbReference>
<dbReference type="PANTHER" id="PTHR12126">
    <property type="entry name" value="NADH-UBIQUINONE OXIDOREDUCTASE 39 KDA SUBUNIT-RELATED"/>
    <property type="match status" value="1"/>
</dbReference>
<dbReference type="InterPro" id="IPR051207">
    <property type="entry name" value="ComplexI_NDUFA9_subunit"/>
</dbReference>
<proteinExistence type="predicted"/>
<dbReference type="Pfam" id="PF13781">
    <property type="entry name" value="DoxX_3"/>
    <property type="match status" value="1"/>
</dbReference>
<reference evidence="4" key="1">
    <citation type="journal article" date="2019" name="Int. J. Syst. Evol. Microbiol.">
        <title>The Global Catalogue of Microorganisms (GCM) 10K type strain sequencing project: providing services to taxonomists for standard genome sequencing and annotation.</title>
        <authorList>
            <consortium name="The Broad Institute Genomics Platform"/>
            <consortium name="The Broad Institute Genome Sequencing Center for Infectious Disease"/>
            <person name="Wu L."/>
            <person name="Ma J."/>
        </authorList>
    </citation>
    <scope>NUCLEOTIDE SEQUENCE [LARGE SCALE GENOMIC DNA]</scope>
    <source>
        <strain evidence="4">KCTC 23917</strain>
    </source>
</reference>
<dbReference type="EMBL" id="BMYU01000007">
    <property type="protein sequence ID" value="GGX48438.1"/>
    <property type="molecule type" value="Genomic_DNA"/>
</dbReference>
<comment type="caution">
    <text evidence="3">The sequence shown here is derived from an EMBL/GenBank/DDBJ whole genome shotgun (WGS) entry which is preliminary data.</text>
</comment>
<evidence type="ECO:0000313" key="4">
    <source>
        <dbReference type="Proteomes" id="UP000653343"/>
    </source>
</evidence>
<name>A0ABQ2Y1T0_9BURK</name>
<accession>A0ABQ2Y1T0</accession>
<protein>
    <recommendedName>
        <fullName evidence="2">NAD-dependent epimerase/dehydratase domain-containing protein</fullName>
    </recommendedName>
</protein>
<keyword evidence="1" id="KW-0812">Transmembrane</keyword>
<feature type="transmembrane region" description="Helical" evidence="1">
    <location>
        <begin position="308"/>
        <end position="326"/>
    </location>
</feature>